<sequence>MQFLDVGCGTGDFTRDCLLPRCHPCRRIVATDWSSDMIEYARSHSSHEKIEYQQLDIAGDGVADLLRRYGRFHRVYSFYCLHWVKNQDVALKNISELLRPDGECLLLFPASNQPTASWQILAGMERWAKYSEYLLSLVPESQNMTR</sequence>
<dbReference type="InterPro" id="IPR029063">
    <property type="entry name" value="SAM-dependent_MTases_sf"/>
</dbReference>
<dbReference type="EMBL" id="JARKHS020005820">
    <property type="protein sequence ID" value="KAK8783179.1"/>
    <property type="molecule type" value="Genomic_DNA"/>
</dbReference>
<feature type="domain" description="Methyltransferase" evidence="1">
    <location>
        <begin position="4"/>
        <end position="102"/>
    </location>
</feature>
<dbReference type="GO" id="GO:0010420">
    <property type="term" value="F:polyprenyldihydroxybenzoate methyltransferase activity"/>
    <property type="evidence" value="ECO:0007669"/>
    <property type="project" value="TreeGrafter"/>
</dbReference>
<protein>
    <recommendedName>
        <fullName evidence="1">Methyltransferase domain-containing protein</fullName>
    </recommendedName>
</protein>
<proteinExistence type="predicted"/>
<reference evidence="2 3" key="1">
    <citation type="journal article" date="2023" name="Arcadia Sci">
        <title>De novo assembly of a long-read Amblyomma americanum tick genome.</title>
        <authorList>
            <person name="Chou S."/>
            <person name="Poskanzer K.E."/>
            <person name="Rollins M."/>
            <person name="Thuy-Boun P.S."/>
        </authorList>
    </citation>
    <scope>NUCLEOTIDE SEQUENCE [LARGE SCALE GENOMIC DNA]</scope>
    <source>
        <strain evidence="2">F_SG_1</strain>
        <tissue evidence="2">Salivary glands</tissue>
    </source>
</reference>
<dbReference type="CDD" id="cd02440">
    <property type="entry name" value="AdoMet_MTases"/>
    <property type="match status" value="1"/>
</dbReference>
<evidence type="ECO:0000313" key="2">
    <source>
        <dbReference type="EMBL" id="KAK8783179.1"/>
    </source>
</evidence>
<dbReference type="Proteomes" id="UP001321473">
    <property type="component" value="Unassembled WGS sequence"/>
</dbReference>
<dbReference type="InterPro" id="IPR041698">
    <property type="entry name" value="Methyltransf_25"/>
</dbReference>
<evidence type="ECO:0000259" key="1">
    <source>
        <dbReference type="Pfam" id="PF13649"/>
    </source>
</evidence>
<dbReference type="SUPFAM" id="SSF53335">
    <property type="entry name" value="S-adenosyl-L-methionine-dependent methyltransferases"/>
    <property type="match status" value="1"/>
</dbReference>
<comment type="caution">
    <text evidence="2">The sequence shown here is derived from an EMBL/GenBank/DDBJ whole genome shotgun (WGS) entry which is preliminary data.</text>
</comment>
<organism evidence="2 3">
    <name type="scientific">Amblyomma americanum</name>
    <name type="common">Lone star tick</name>
    <dbReference type="NCBI Taxonomy" id="6943"/>
    <lineage>
        <taxon>Eukaryota</taxon>
        <taxon>Metazoa</taxon>
        <taxon>Ecdysozoa</taxon>
        <taxon>Arthropoda</taxon>
        <taxon>Chelicerata</taxon>
        <taxon>Arachnida</taxon>
        <taxon>Acari</taxon>
        <taxon>Parasitiformes</taxon>
        <taxon>Ixodida</taxon>
        <taxon>Ixodoidea</taxon>
        <taxon>Ixodidae</taxon>
        <taxon>Amblyomminae</taxon>
        <taxon>Amblyomma</taxon>
    </lineage>
</organism>
<dbReference type="Gene3D" id="3.40.50.150">
    <property type="entry name" value="Vaccinia Virus protein VP39"/>
    <property type="match status" value="1"/>
</dbReference>
<dbReference type="PANTHER" id="PTHR43464:SF23">
    <property type="entry name" value="JUVENILE HORMONE ACID O-METHYLTRANSFERASE"/>
    <property type="match status" value="1"/>
</dbReference>
<dbReference type="PANTHER" id="PTHR43464">
    <property type="entry name" value="METHYLTRANSFERASE"/>
    <property type="match status" value="1"/>
</dbReference>
<dbReference type="Pfam" id="PF13649">
    <property type="entry name" value="Methyltransf_25"/>
    <property type="match status" value="1"/>
</dbReference>
<gene>
    <name evidence="2" type="ORF">V5799_015480</name>
</gene>
<evidence type="ECO:0000313" key="3">
    <source>
        <dbReference type="Proteomes" id="UP001321473"/>
    </source>
</evidence>
<dbReference type="AlphaFoldDB" id="A0AAQ4F7Y5"/>
<accession>A0AAQ4F7Y5</accession>
<keyword evidence="3" id="KW-1185">Reference proteome</keyword>
<name>A0AAQ4F7Y5_AMBAM</name>